<keyword evidence="5 10" id="KW-0418">Kinase</keyword>
<evidence type="ECO:0000313" key="10">
    <source>
        <dbReference type="EMBL" id="MCA6077704.1"/>
    </source>
</evidence>
<dbReference type="Pfam" id="PF02518">
    <property type="entry name" value="HATPase_c"/>
    <property type="match status" value="1"/>
</dbReference>
<dbReference type="SUPFAM" id="SSF48452">
    <property type="entry name" value="TPR-like"/>
    <property type="match status" value="2"/>
</dbReference>
<organism evidence="10 11">
    <name type="scientific">Fulvivirga sedimenti</name>
    <dbReference type="NCBI Taxonomy" id="2879465"/>
    <lineage>
        <taxon>Bacteria</taxon>
        <taxon>Pseudomonadati</taxon>
        <taxon>Bacteroidota</taxon>
        <taxon>Cytophagia</taxon>
        <taxon>Cytophagales</taxon>
        <taxon>Fulvivirgaceae</taxon>
        <taxon>Fulvivirga</taxon>
    </lineage>
</organism>
<feature type="domain" description="Histidine kinase" evidence="7">
    <location>
        <begin position="432"/>
        <end position="648"/>
    </location>
</feature>
<evidence type="ECO:0000313" key="9">
    <source>
        <dbReference type="EMBL" id="MCA6076576.1"/>
    </source>
</evidence>
<dbReference type="InterPro" id="IPR011990">
    <property type="entry name" value="TPR-like_helical_dom_sf"/>
</dbReference>
<evidence type="ECO:0000256" key="6">
    <source>
        <dbReference type="ARBA" id="ARBA00023012"/>
    </source>
</evidence>
<protein>
    <recommendedName>
        <fullName evidence="2">histidine kinase</fullName>
        <ecNumber evidence="2">2.7.13.3</ecNumber>
    </recommendedName>
</protein>
<evidence type="ECO:0000256" key="3">
    <source>
        <dbReference type="ARBA" id="ARBA00022553"/>
    </source>
</evidence>
<dbReference type="InterPro" id="IPR004358">
    <property type="entry name" value="Sig_transdc_His_kin-like_C"/>
</dbReference>
<dbReference type="Proteomes" id="UP001139409">
    <property type="component" value="Unassembled WGS sequence"/>
</dbReference>
<dbReference type="Gene3D" id="1.25.40.10">
    <property type="entry name" value="Tetratricopeptide repeat domain"/>
    <property type="match status" value="2"/>
</dbReference>
<dbReference type="InterPro" id="IPR005467">
    <property type="entry name" value="His_kinase_dom"/>
</dbReference>
<dbReference type="CDD" id="cd00082">
    <property type="entry name" value="HisKA"/>
    <property type="match status" value="1"/>
</dbReference>
<keyword evidence="3" id="KW-0597">Phosphoprotein</keyword>
<dbReference type="SUPFAM" id="SSF55874">
    <property type="entry name" value="ATPase domain of HSP90 chaperone/DNA topoisomerase II/histidine kinase"/>
    <property type="match status" value="1"/>
</dbReference>
<dbReference type="PANTHER" id="PTHR43711">
    <property type="entry name" value="TWO-COMPONENT HISTIDINE KINASE"/>
    <property type="match status" value="1"/>
</dbReference>
<evidence type="ECO:0000313" key="11">
    <source>
        <dbReference type="Proteomes" id="UP001139409"/>
    </source>
</evidence>
<evidence type="ECO:0000256" key="5">
    <source>
        <dbReference type="ARBA" id="ARBA00022777"/>
    </source>
</evidence>
<evidence type="ECO:0000313" key="8">
    <source>
        <dbReference type="EMBL" id="MCA6075399.1"/>
    </source>
</evidence>
<dbReference type="InterPro" id="IPR003594">
    <property type="entry name" value="HATPase_dom"/>
</dbReference>
<evidence type="ECO:0000256" key="1">
    <source>
        <dbReference type="ARBA" id="ARBA00000085"/>
    </source>
</evidence>
<dbReference type="Pfam" id="PF13424">
    <property type="entry name" value="TPR_12"/>
    <property type="match status" value="1"/>
</dbReference>
<dbReference type="EC" id="2.7.13.3" evidence="2"/>
<reference evidence="10" key="1">
    <citation type="submission" date="2021-09" db="EMBL/GenBank/DDBJ databases">
        <title>Fulvivirga sp. isolated from coastal sediment.</title>
        <authorList>
            <person name="Yu H."/>
        </authorList>
    </citation>
    <scope>NUCLEOTIDE SEQUENCE</scope>
    <source>
        <strain evidence="10">1062</strain>
    </source>
</reference>
<dbReference type="AlphaFoldDB" id="A0A9X1L0A7"/>
<dbReference type="Pfam" id="PF00512">
    <property type="entry name" value="HisKA"/>
    <property type="match status" value="1"/>
</dbReference>
<keyword evidence="11" id="KW-1185">Reference proteome</keyword>
<dbReference type="PROSITE" id="PS50109">
    <property type="entry name" value="HIS_KIN"/>
    <property type="match status" value="1"/>
</dbReference>
<dbReference type="RefSeq" id="WP_225698501.1">
    <property type="nucleotide sequence ID" value="NZ_JAIXNE010000002.1"/>
</dbReference>
<dbReference type="InterPro" id="IPR003661">
    <property type="entry name" value="HisK_dim/P_dom"/>
</dbReference>
<dbReference type="SMART" id="SM00028">
    <property type="entry name" value="TPR"/>
    <property type="match status" value="5"/>
</dbReference>
<accession>A0A9X1L0A7</accession>
<dbReference type="EMBL" id="JAIXNE010000002">
    <property type="protein sequence ID" value="MCA6075399.1"/>
    <property type="molecule type" value="Genomic_DNA"/>
</dbReference>
<dbReference type="SMART" id="SM00388">
    <property type="entry name" value="HisKA"/>
    <property type="match status" value="1"/>
</dbReference>
<comment type="caution">
    <text evidence="10">The sequence shown here is derived from an EMBL/GenBank/DDBJ whole genome shotgun (WGS) entry which is preliminary data.</text>
</comment>
<dbReference type="InterPro" id="IPR036890">
    <property type="entry name" value="HATPase_C_sf"/>
</dbReference>
<evidence type="ECO:0000259" key="7">
    <source>
        <dbReference type="PROSITE" id="PS50109"/>
    </source>
</evidence>
<keyword evidence="6" id="KW-0902">Two-component regulatory system</keyword>
<dbReference type="InterPro" id="IPR050736">
    <property type="entry name" value="Sensor_HK_Regulatory"/>
</dbReference>
<dbReference type="Gene3D" id="1.10.287.130">
    <property type="match status" value="1"/>
</dbReference>
<dbReference type="PANTHER" id="PTHR43711:SF31">
    <property type="entry name" value="HISTIDINE KINASE"/>
    <property type="match status" value="1"/>
</dbReference>
<keyword evidence="4" id="KW-0808">Transferase</keyword>
<proteinExistence type="predicted"/>
<name>A0A9X1L0A7_9BACT</name>
<comment type="catalytic activity">
    <reaction evidence="1">
        <text>ATP + protein L-histidine = ADP + protein N-phospho-L-histidine.</text>
        <dbReference type="EC" id="2.7.13.3"/>
    </reaction>
</comment>
<sequence>MRSIINDPNADISVRTKATIDLAGIYHYQNPDSAENMLKRALRSAEQQQDSMNIASAYYTYSQISSTKGNFKEAMKYDLLLLDIGTKLNNNKIRSDALNNLGEDYFDQGAFGMAYDHYQRSRKRAIEANDSLLIAITTYNVGKVLGAQGQLDRARFYLERSKEISTSINDIEGIVYCNLKLAEIEMESGDLEQALDILIKAESTIESNNYQSLKTEVYSLFAIAYERKKQYSSALTYYDKLGELHDNVGNYLGLGESFIGKGSVWMELGDFTRSRSFLEQALNIAREKQNKPLLRDVYLELAVLNEIQGNYRAAHDLQKKYYQLNDSLKSEQRNEQFANMQIMHETAQKDAEIRLMKEQEQQQRSLLESEEFKNNILVVILALGAVILFNLHRSSVKRKKSNKVLLAHQKEIEDKSREMEGLLSMKDKFLSIISHDLRSPINSLLGTIDMLNKGHLTEKESRDLMLSLKNRLNNTRKLLDNLLDWTLIQMDEIHIKMKSIDLHEIAQENIDFFHETNEKHIVFFNKVKKNTMVLADHNMLELILRNLIVNSIKFTQEGGFIEIDTEVGSDNMLVICISDNGIGMTSEQAEKLFDTTALYSTPGTANEQGTGLGLKLCKEFVDRMGGAIWVESTKDEGSVFKFTLKIPDRP</sequence>
<dbReference type="Gene3D" id="3.30.565.10">
    <property type="entry name" value="Histidine kinase-like ATPase, C-terminal domain"/>
    <property type="match status" value="1"/>
</dbReference>
<dbReference type="EMBL" id="JAIXNE010000004">
    <property type="protein sequence ID" value="MCA6077704.1"/>
    <property type="molecule type" value="Genomic_DNA"/>
</dbReference>
<evidence type="ECO:0000256" key="2">
    <source>
        <dbReference type="ARBA" id="ARBA00012438"/>
    </source>
</evidence>
<dbReference type="EMBL" id="JAIXNE010000003">
    <property type="protein sequence ID" value="MCA6076576.1"/>
    <property type="molecule type" value="Genomic_DNA"/>
</dbReference>
<dbReference type="SUPFAM" id="SSF47384">
    <property type="entry name" value="Homodimeric domain of signal transducing histidine kinase"/>
    <property type="match status" value="1"/>
</dbReference>
<dbReference type="SMART" id="SM00387">
    <property type="entry name" value="HATPase_c"/>
    <property type="match status" value="1"/>
</dbReference>
<gene>
    <name evidence="8" type="ORF">LDX50_11000</name>
    <name evidence="9" type="ORF">LDX50_16970</name>
    <name evidence="10" type="ORF">LDX50_22690</name>
</gene>
<dbReference type="GO" id="GO:0000155">
    <property type="term" value="F:phosphorelay sensor kinase activity"/>
    <property type="evidence" value="ECO:0007669"/>
    <property type="project" value="InterPro"/>
</dbReference>
<dbReference type="InterPro" id="IPR019734">
    <property type="entry name" value="TPR_rpt"/>
</dbReference>
<dbReference type="PRINTS" id="PR00344">
    <property type="entry name" value="BCTRLSENSOR"/>
</dbReference>
<evidence type="ECO:0000256" key="4">
    <source>
        <dbReference type="ARBA" id="ARBA00022679"/>
    </source>
</evidence>
<dbReference type="InterPro" id="IPR036097">
    <property type="entry name" value="HisK_dim/P_sf"/>
</dbReference>